<dbReference type="AlphaFoldDB" id="U2LYT5"/>
<dbReference type="Proteomes" id="UP000016662">
    <property type="component" value="Unassembled WGS sequence"/>
</dbReference>
<name>U2LYT5_9FIRM</name>
<dbReference type="HOGENOM" id="CLU_1730054_0_0_9"/>
<sequence length="156" mass="18090">MISIGERAFEDCTSLTSIKIAASNEKYLIINNYDKVERDIVAATEVFRTRKLDSEVKIPLDLKIQLAVKLIDWYDNAEAKAYVKKMLTRGMKALIDSGNLELIQVLLEKTDFVTKRNVDKYIQYAIDTKQQEIYLTLIHYKDEIGAYTEISKKFRL</sequence>
<proteinExistence type="predicted"/>
<dbReference type="PATRIC" id="fig|411473.3.peg.1656"/>
<organism evidence="1 2">
    <name type="scientific">Ruminococcus callidus ATCC 27760</name>
    <dbReference type="NCBI Taxonomy" id="411473"/>
    <lineage>
        <taxon>Bacteria</taxon>
        <taxon>Bacillati</taxon>
        <taxon>Bacillota</taxon>
        <taxon>Clostridia</taxon>
        <taxon>Eubacteriales</taxon>
        <taxon>Oscillospiraceae</taxon>
        <taxon>Ruminococcus</taxon>
    </lineage>
</organism>
<evidence type="ECO:0000313" key="1">
    <source>
        <dbReference type="EMBL" id="ERJ94654.1"/>
    </source>
</evidence>
<dbReference type="EMBL" id="AWVF01000245">
    <property type="protein sequence ID" value="ERJ94654.1"/>
    <property type="molecule type" value="Genomic_DNA"/>
</dbReference>
<reference evidence="1 2" key="1">
    <citation type="submission" date="2013-07" db="EMBL/GenBank/DDBJ databases">
        <authorList>
            <person name="Weinstock G."/>
            <person name="Sodergren E."/>
            <person name="Wylie T."/>
            <person name="Fulton L."/>
            <person name="Fulton R."/>
            <person name="Fronick C."/>
            <person name="O'Laughlin M."/>
            <person name="Godfrey J."/>
            <person name="Miner T."/>
            <person name="Herter B."/>
            <person name="Appelbaum E."/>
            <person name="Cordes M."/>
            <person name="Lek S."/>
            <person name="Wollam A."/>
            <person name="Pepin K.H."/>
            <person name="Palsikar V.B."/>
            <person name="Mitreva M."/>
            <person name="Wilson R.K."/>
        </authorList>
    </citation>
    <scope>NUCLEOTIDE SEQUENCE [LARGE SCALE GENOMIC DNA]</scope>
    <source>
        <strain evidence="1 2">ATCC 27760</strain>
    </source>
</reference>
<accession>U2LYT5</accession>
<dbReference type="STRING" id="411473.RUMCAL_02006"/>
<evidence type="ECO:0000313" key="2">
    <source>
        <dbReference type="Proteomes" id="UP000016662"/>
    </source>
</evidence>
<gene>
    <name evidence="1" type="ORF">RUMCAL_02006</name>
</gene>
<comment type="caution">
    <text evidence="1">The sequence shown here is derived from an EMBL/GenBank/DDBJ whole genome shotgun (WGS) entry which is preliminary data.</text>
</comment>
<keyword evidence="2" id="KW-1185">Reference proteome</keyword>
<protein>
    <submittedName>
        <fullName evidence="1">Uncharacterized protein</fullName>
    </submittedName>
</protein>